<dbReference type="Pfam" id="PF12833">
    <property type="entry name" value="HTH_18"/>
    <property type="match status" value="1"/>
</dbReference>
<protein>
    <submittedName>
        <fullName evidence="4">Helix-turn-helix transcriptional regulator</fullName>
    </submittedName>
</protein>
<keyword evidence="5" id="KW-1185">Reference proteome</keyword>
<dbReference type="RefSeq" id="WP_207825526.1">
    <property type="nucleotide sequence ID" value="NZ_CP062006.1"/>
</dbReference>
<organism evidence="4 5">
    <name type="scientific">Brevundimonas pondensis</name>
    <dbReference type="NCBI Taxonomy" id="2774189"/>
    <lineage>
        <taxon>Bacteria</taxon>
        <taxon>Pseudomonadati</taxon>
        <taxon>Pseudomonadota</taxon>
        <taxon>Alphaproteobacteria</taxon>
        <taxon>Caulobacterales</taxon>
        <taxon>Caulobacteraceae</taxon>
        <taxon>Brevundimonas</taxon>
    </lineage>
</organism>
<accession>A0ABX7SNC8</accession>
<proteinExistence type="predicted"/>
<reference evidence="4 5" key="1">
    <citation type="submission" date="2020-09" db="EMBL/GenBank/DDBJ databases">
        <title>Brevundimonas sp. LVF1 isolated from an oligotrophic pond in Goettingen, Germany.</title>
        <authorList>
            <person name="Friedrich I."/>
            <person name="Klassen A."/>
            <person name="Neubauer H."/>
            <person name="Schneider D."/>
            <person name="Hertel R."/>
            <person name="Daniel R."/>
        </authorList>
    </citation>
    <scope>NUCLEOTIDE SEQUENCE [LARGE SCALE GENOMIC DNA]</scope>
    <source>
        <strain evidence="4 5">LVF1</strain>
    </source>
</reference>
<dbReference type="EMBL" id="CP062006">
    <property type="protein sequence ID" value="QTC88375.1"/>
    <property type="molecule type" value="Genomic_DNA"/>
</dbReference>
<keyword evidence="1" id="KW-0805">Transcription regulation</keyword>
<keyword evidence="2" id="KW-0804">Transcription</keyword>
<dbReference type="SMART" id="SM00342">
    <property type="entry name" value="HTH_ARAC"/>
    <property type="match status" value="1"/>
</dbReference>
<evidence type="ECO:0000256" key="1">
    <source>
        <dbReference type="ARBA" id="ARBA00023015"/>
    </source>
</evidence>
<sequence>MLGWTDQAELIQTASGLSSDETLQAMFPQVSHLIDGRLEFVPVEAGLFCSVNDFRTRGAGGDRMVLRNCLAIQIVKTANVRLSLPGHARYSHHSGARITLTTYPREVRQVRSYEAGRHVNYVGAWADPELLIDRFGVEVDALFEPLRSFFRGQADAPASISLPLPPRLLTTLDDILAVPYLGSLRRTYLQAKMIELVCEVAAAMSRPGETTARPEDGGLTYHERQQVEAAALIYRKELGAPPSVRDLAERVGLNRNKLTLGFRDVFACSPHEYSKEARMDWAHHLLLEGATPVAQVAGAVGYTSASAFSRAYSEHFGGPPSRRSRS</sequence>
<feature type="domain" description="HTH araC/xylS-type" evidence="3">
    <location>
        <begin position="228"/>
        <end position="326"/>
    </location>
</feature>
<dbReference type="PROSITE" id="PS01124">
    <property type="entry name" value="HTH_ARAC_FAMILY_2"/>
    <property type="match status" value="1"/>
</dbReference>
<dbReference type="Gene3D" id="1.10.10.60">
    <property type="entry name" value="Homeodomain-like"/>
    <property type="match status" value="1"/>
</dbReference>
<evidence type="ECO:0000313" key="5">
    <source>
        <dbReference type="Proteomes" id="UP000663942"/>
    </source>
</evidence>
<evidence type="ECO:0000259" key="3">
    <source>
        <dbReference type="PROSITE" id="PS01124"/>
    </source>
</evidence>
<dbReference type="SUPFAM" id="SSF46689">
    <property type="entry name" value="Homeodomain-like"/>
    <property type="match status" value="1"/>
</dbReference>
<dbReference type="PANTHER" id="PTHR47893:SF1">
    <property type="entry name" value="REGULATORY PROTEIN PCHR"/>
    <property type="match status" value="1"/>
</dbReference>
<dbReference type="Proteomes" id="UP000663942">
    <property type="component" value="Chromosome"/>
</dbReference>
<gene>
    <name evidence="4" type="ORF">IFE19_02970</name>
</gene>
<dbReference type="PANTHER" id="PTHR47893">
    <property type="entry name" value="REGULATORY PROTEIN PCHR"/>
    <property type="match status" value="1"/>
</dbReference>
<dbReference type="InterPro" id="IPR053142">
    <property type="entry name" value="PchR_regulatory_protein"/>
</dbReference>
<dbReference type="InterPro" id="IPR018060">
    <property type="entry name" value="HTH_AraC"/>
</dbReference>
<evidence type="ECO:0000313" key="4">
    <source>
        <dbReference type="EMBL" id="QTC88375.1"/>
    </source>
</evidence>
<evidence type="ECO:0000256" key="2">
    <source>
        <dbReference type="ARBA" id="ARBA00023163"/>
    </source>
</evidence>
<name>A0ABX7SNC8_9CAUL</name>
<dbReference type="InterPro" id="IPR009057">
    <property type="entry name" value="Homeodomain-like_sf"/>
</dbReference>